<feature type="domain" description="Aldehyde dehydrogenase" evidence="7">
    <location>
        <begin position="28"/>
        <end position="456"/>
    </location>
</feature>
<proteinExistence type="inferred from homology"/>
<dbReference type="RefSeq" id="WP_156741915.1">
    <property type="nucleotide sequence ID" value="NZ_CACRYJ010000046.1"/>
</dbReference>
<reference evidence="8 9" key="1">
    <citation type="submission" date="2019-11" db="EMBL/GenBank/DDBJ databases">
        <authorList>
            <person name="Criscuolo A."/>
        </authorList>
    </citation>
    <scope>NUCLEOTIDE SEQUENCE [LARGE SCALE GENOMIC DNA]</scope>
    <source>
        <strain evidence="8">CIP111667</strain>
    </source>
</reference>
<keyword evidence="9" id="KW-1185">Reference proteome</keyword>
<dbReference type="InterPro" id="IPR016162">
    <property type="entry name" value="Ald_DH_N"/>
</dbReference>
<feature type="active site" evidence="4">
    <location>
        <position position="261"/>
    </location>
</feature>
<protein>
    <recommendedName>
        <fullName evidence="3">Aldehyde dehydrogenase</fullName>
    </recommendedName>
</protein>
<evidence type="ECO:0000256" key="5">
    <source>
        <dbReference type="PROSITE-ProRule" id="PRU10007"/>
    </source>
</evidence>
<comment type="similarity">
    <text evidence="1 3 6">Belongs to the aldehyde dehydrogenase family.</text>
</comment>
<dbReference type="InterPro" id="IPR016161">
    <property type="entry name" value="Ald_DH/histidinol_DH"/>
</dbReference>
<dbReference type="PROSITE" id="PS00687">
    <property type="entry name" value="ALDEHYDE_DEHYDR_GLU"/>
    <property type="match status" value="1"/>
</dbReference>
<dbReference type="PIRSF" id="PIRSF036492">
    <property type="entry name" value="ALDH"/>
    <property type="match status" value="1"/>
</dbReference>
<dbReference type="EMBL" id="CACRYJ010000046">
    <property type="protein sequence ID" value="VZO38415.1"/>
    <property type="molecule type" value="Genomic_DNA"/>
</dbReference>
<dbReference type="GO" id="GO:0006081">
    <property type="term" value="P:aldehyde metabolic process"/>
    <property type="evidence" value="ECO:0007669"/>
    <property type="project" value="InterPro"/>
</dbReference>
<dbReference type="PANTHER" id="PTHR43570:SF16">
    <property type="entry name" value="ALDEHYDE DEHYDROGENASE TYPE III, ISOFORM Q"/>
    <property type="match status" value="1"/>
</dbReference>
<evidence type="ECO:0000313" key="9">
    <source>
        <dbReference type="Proteomes" id="UP000419743"/>
    </source>
</evidence>
<evidence type="ECO:0000313" key="8">
    <source>
        <dbReference type="EMBL" id="VZO38415.1"/>
    </source>
</evidence>
<dbReference type="Pfam" id="PF00171">
    <property type="entry name" value="Aldedh"/>
    <property type="match status" value="1"/>
</dbReference>
<evidence type="ECO:0000256" key="1">
    <source>
        <dbReference type="ARBA" id="ARBA00009986"/>
    </source>
</evidence>
<dbReference type="Proteomes" id="UP000419743">
    <property type="component" value="Unassembled WGS sequence"/>
</dbReference>
<dbReference type="InterPro" id="IPR012394">
    <property type="entry name" value="Aldehyde_DH_NAD(P)"/>
</dbReference>
<name>A0A7M4DM82_9MICO</name>
<keyword evidence="2 3" id="KW-0560">Oxidoreductase</keyword>
<feature type="active site" evidence="4 5">
    <location>
        <position position="222"/>
    </location>
</feature>
<dbReference type="AlphaFoldDB" id="A0A7M4DM82"/>
<gene>
    <name evidence="8" type="primary">calB</name>
    <name evidence="8" type="ORF">HALOF300_03250</name>
</gene>
<dbReference type="SUPFAM" id="SSF53720">
    <property type="entry name" value="ALDH-like"/>
    <property type="match status" value="1"/>
</dbReference>
<evidence type="ECO:0000256" key="2">
    <source>
        <dbReference type="ARBA" id="ARBA00023002"/>
    </source>
</evidence>
<dbReference type="GO" id="GO:0004029">
    <property type="term" value="F:aldehyde dehydrogenase (NAD+) activity"/>
    <property type="evidence" value="ECO:0007669"/>
    <property type="project" value="TreeGrafter"/>
</dbReference>
<dbReference type="PANTHER" id="PTHR43570">
    <property type="entry name" value="ALDEHYDE DEHYDROGENASE"/>
    <property type="match status" value="1"/>
</dbReference>
<dbReference type="Gene3D" id="3.40.605.10">
    <property type="entry name" value="Aldehyde Dehydrogenase, Chain A, domain 1"/>
    <property type="match status" value="1"/>
</dbReference>
<dbReference type="Gene3D" id="3.40.309.10">
    <property type="entry name" value="Aldehyde Dehydrogenase, Chain A, domain 2"/>
    <property type="match status" value="1"/>
</dbReference>
<dbReference type="InterPro" id="IPR029510">
    <property type="entry name" value="Ald_DH_CS_GLU"/>
</dbReference>
<sequence length="498" mass="53416">MSAITTSTPMSEVLQLQRSAFHRDGPPSAALRRDRIDRFAHAVVSHSDDLVASISADFGHRPEITTLVSDVSTLAIEAELTRARVGAWMRPRHPWGRIGGAAGRLAGMRTQVQPSPLGVVGVMGIWNYPINLTAIPALSALAAGNRVMMKMSELIPNTSEVFANAMHDAFDVEELAVLTGDVTVSGEFASLDLDHLFFTGSARTGSAIMAAAAKNLTPVTLELGGKNPVVISEKTAADRSAMRRAAERVALSRIANAGQTCVSPDDVYVPELATRSFVQEVFNAWGRVVPDMFEENEVTTLINDAAYDRVVNLIEDAAAKGAQVIGSMRSDDDGEEALRAARILPPTVILGVTDEMEIAHEEVFGPVLAVHTYDDVDDVIDLLAEKPAPLVATWYGPHDPEFAAFVARTRSGSVSRNDFAVSQSLPGIPFGGVGRSGMGAYHGKAGFDTFSHLRAVVGSELPISLATLVTPTADTRLLKVVRQGIAGYTKVLERRRRR</sequence>
<evidence type="ECO:0000256" key="3">
    <source>
        <dbReference type="PIRNR" id="PIRNR036492"/>
    </source>
</evidence>
<evidence type="ECO:0000259" key="7">
    <source>
        <dbReference type="Pfam" id="PF00171"/>
    </source>
</evidence>
<comment type="caution">
    <text evidence="8">The sequence shown here is derived from an EMBL/GenBank/DDBJ whole genome shotgun (WGS) entry which is preliminary data.</text>
</comment>
<evidence type="ECO:0000256" key="4">
    <source>
        <dbReference type="PIRSR" id="PIRSR036492-1"/>
    </source>
</evidence>
<dbReference type="GO" id="GO:0005737">
    <property type="term" value="C:cytoplasm"/>
    <property type="evidence" value="ECO:0007669"/>
    <property type="project" value="TreeGrafter"/>
</dbReference>
<dbReference type="InterPro" id="IPR015590">
    <property type="entry name" value="Aldehyde_DH_dom"/>
</dbReference>
<organism evidence="8 9">
    <name type="scientific">Occultella aeris</name>
    <dbReference type="NCBI Taxonomy" id="2761496"/>
    <lineage>
        <taxon>Bacteria</taxon>
        <taxon>Bacillati</taxon>
        <taxon>Actinomycetota</taxon>
        <taxon>Actinomycetes</taxon>
        <taxon>Micrococcales</taxon>
        <taxon>Ruaniaceae</taxon>
        <taxon>Occultella</taxon>
    </lineage>
</organism>
<dbReference type="InterPro" id="IPR016163">
    <property type="entry name" value="Ald_DH_C"/>
</dbReference>
<evidence type="ECO:0000256" key="6">
    <source>
        <dbReference type="RuleBase" id="RU003345"/>
    </source>
</evidence>
<accession>A0A7M4DM82</accession>